<proteinExistence type="predicted"/>
<evidence type="ECO:0000313" key="1">
    <source>
        <dbReference type="EMBL" id="PIP34235.1"/>
    </source>
</evidence>
<organism evidence="1 2">
    <name type="scientific">Candidatus Falkowbacteria bacterium CG23_combo_of_CG06-09_8_20_14_all_49_15</name>
    <dbReference type="NCBI Taxonomy" id="1974572"/>
    <lineage>
        <taxon>Bacteria</taxon>
        <taxon>Candidatus Falkowiibacteriota</taxon>
    </lineage>
</organism>
<dbReference type="Proteomes" id="UP000230729">
    <property type="component" value="Unassembled WGS sequence"/>
</dbReference>
<dbReference type="Gene3D" id="3.40.50.150">
    <property type="entry name" value="Vaccinia Virus protein VP39"/>
    <property type="match status" value="1"/>
</dbReference>
<dbReference type="CDD" id="cd02440">
    <property type="entry name" value="AdoMet_MTases"/>
    <property type="match status" value="1"/>
</dbReference>
<dbReference type="AlphaFoldDB" id="A0A2G9ZM27"/>
<dbReference type="Pfam" id="PF13489">
    <property type="entry name" value="Methyltransf_23"/>
    <property type="match status" value="1"/>
</dbReference>
<dbReference type="SUPFAM" id="SSF53335">
    <property type="entry name" value="S-adenosyl-L-methionine-dependent methyltransferases"/>
    <property type="match status" value="1"/>
</dbReference>
<protein>
    <recommendedName>
        <fullName evidence="3">Methyltransferase type 11 domain-containing protein</fullName>
    </recommendedName>
</protein>
<dbReference type="EMBL" id="PCSD01000001">
    <property type="protein sequence ID" value="PIP34235.1"/>
    <property type="molecule type" value="Genomic_DNA"/>
</dbReference>
<gene>
    <name evidence="1" type="ORF">COX22_00030</name>
</gene>
<name>A0A2G9ZM27_9BACT</name>
<accession>A0A2G9ZM27</accession>
<reference evidence="1 2" key="1">
    <citation type="submission" date="2017-09" db="EMBL/GenBank/DDBJ databases">
        <title>Depth-based differentiation of microbial function through sediment-hosted aquifers and enrichment of novel symbionts in the deep terrestrial subsurface.</title>
        <authorList>
            <person name="Probst A.J."/>
            <person name="Ladd B."/>
            <person name="Jarett J.K."/>
            <person name="Geller-Mcgrath D.E."/>
            <person name="Sieber C.M."/>
            <person name="Emerson J.B."/>
            <person name="Anantharaman K."/>
            <person name="Thomas B.C."/>
            <person name="Malmstrom R."/>
            <person name="Stieglmeier M."/>
            <person name="Klingl A."/>
            <person name="Woyke T."/>
            <person name="Ryan C.M."/>
            <person name="Banfield J.F."/>
        </authorList>
    </citation>
    <scope>NUCLEOTIDE SEQUENCE [LARGE SCALE GENOMIC DNA]</scope>
    <source>
        <strain evidence="1">CG23_combo_of_CG06-09_8_20_14_all_49_15</strain>
    </source>
</reference>
<dbReference type="InterPro" id="IPR029063">
    <property type="entry name" value="SAM-dependent_MTases_sf"/>
</dbReference>
<dbReference type="PANTHER" id="PTHR43861">
    <property type="entry name" value="TRANS-ACONITATE 2-METHYLTRANSFERASE-RELATED"/>
    <property type="match status" value="1"/>
</dbReference>
<sequence>MAEENNFFPHEAKWNKEKVSRFWDYFAHNQELVDLAFAREAGNEIIDLLEPYIERNGRNLDYGCGTGHLLGYLFARGYNGAGLDSSAESIKKMEEKYNGNRHFQGAVLSSGIPNPIKDSNFDFCFFLETIEHILPNELDLNLKEINRLLKPGGYLFVSTPNKEKLDRNKVICPDCGCIFHRVQHMNSFNVETLSNIMRRNGFETVFCREVFLGINKGWFNKAKKIANQVRNFWFKTPPNLPHLIYLGKKK</sequence>
<evidence type="ECO:0000313" key="2">
    <source>
        <dbReference type="Proteomes" id="UP000230729"/>
    </source>
</evidence>
<evidence type="ECO:0008006" key="3">
    <source>
        <dbReference type="Google" id="ProtNLM"/>
    </source>
</evidence>
<comment type="caution">
    <text evidence="1">The sequence shown here is derived from an EMBL/GenBank/DDBJ whole genome shotgun (WGS) entry which is preliminary data.</text>
</comment>